<evidence type="ECO:0000313" key="3">
    <source>
        <dbReference type="Proteomes" id="UP000215914"/>
    </source>
</evidence>
<feature type="transmembrane region" description="Helical" evidence="1">
    <location>
        <begin position="36"/>
        <end position="54"/>
    </location>
</feature>
<evidence type="ECO:0000313" key="2">
    <source>
        <dbReference type="EMBL" id="KAF5801998.1"/>
    </source>
</evidence>
<keyword evidence="1" id="KW-0812">Transmembrane</keyword>
<proteinExistence type="predicted"/>
<gene>
    <name evidence="2" type="ORF">HanXRQr2_Chr06g0254571</name>
</gene>
<dbReference type="Proteomes" id="UP000215914">
    <property type="component" value="Unassembled WGS sequence"/>
</dbReference>
<accession>A0A9K3NJM8</accession>
<sequence>MGFQGVLTNQFGLLWILFSGSLKLKDKGKWCHGDVVYKLCFFIFIFITLHRHYITVVKVVGHFLVN</sequence>
<keyword evidence="1" id="KW-1133">Transmembrane helix</keyword>
<comment type="caution">
    <text evidence="2">The sequence shown here is derived from an EMBL/GenBank/DDBJ whole genome shotgun (WGS) entry which is preliminary data.</text>
</comment>
<reference evidence="2" key="2">
    <citation type="submission" date="2020-06" db="EMBL/GenBank/DDBJ databases">
        <title>Helianthus annuus Genome sequencing and assembly Release 2.</title>
        <authorList>
            <person name="Gouzy J."/>
            <person name="Langlade N."/>
            <person name="Munos S."/>
        </authorList>
    </citation>
    <scope>NUCLEOTIDE SEQUENCE</scope>
    <source>
        <tissue evidence="2">Leaves</tissue>
    </source>
</reference>
<name>A0A9K3NJM8_HELAN</name>
<keyword evidence="1" id="KW-0472">Membrane</keyword>
<dbReference type="EMBL" id="MNCJ02000321">
    <property type="protein sequence ID" value="KAF5801998.1"/>
    <property type="molecule type" value="Genomic_DNA"/>
</dbReference>
<feature type="transmembrane region" description="Helical" evidence="1">
    <location>
        <begin position="6"/>
        <end position="24"/>
    </location>
</feature>
<keyword evidence="3" id="KW-1185">Reference proteome</keyword>
<reference evidence="2" key="1">
    <citation type="journal article" date="2017" name="Nature">
        <title>The sunflower genome provides insights into oil metabolism, flowering and Asterid evolution.</title>
        <authorList>
            <person name="Badouin H."/>
            <person name="Gouzy J."/>
            <person name="Grassa C.J."/>
            <person name="Murat F."/>
            <person name="Staton S.E."/>
            <person name="Cottret L."/>
            <person name="Lelandais-Briere C."/>
            <person name="Owens G.L."/>
            <person name="Carrere S."/>
            <person name="Mayjonade B."/>
            <person name="Legrand L."/>
            <person name="Gill N."/>
            <person name="Kane N.C."/>
            <person name="Bowers J.E."/>
            <person name="Hubner S."/>
            <person name="Bellec A."/>
            <person name="Berard A."/>
            <person name="Berges H."/>
            <person name="Blanchet N."/>
            <person name="Boniface M.C."/>
            <person name="Brunel D."/>
            <person name="Catrice O."/>
            <person name="Chaidir N."/>
            <person name="Claudel C."/>
            <person name="Donnadieu C."/>
            <person name="Faraut T."/>
            <person name="Fievet G."/>
            <person name="Helmstetter N."/>
            <person name="King M."/>
            <person name="Knapp S.J."/>
            <person name="Lai Z."/>
            <person name="Le Paslier M.C."/>
            <person name="Lippi Y."/>
            <person name="Lorenzon L."/>
            <person name="Mandel J.R."/>
            <person name="Marage G."/>
            <person name="Marchand G."/>
            <person name="Marquand E."/>
            <person name="Bret-Mestries E."/>
            <person name="Morien E."/>
            <person name="Nambeesan S."/>
            <person name="Nguyen T."/>
            <person name="Pegot-Espagnet P."/>
            <person name="Pouilly N."/>
            <person name="Raftis F."/>
            <person name="Sallet E."/>
            <person name="Schiex T."/>
            <person name="Thomas J."/>
            <person name="Vandecasteele C."/>
            <person name="Vares D."/>
            <person name="Vear F."/>
            <person name="Vautrin S."/>
            <person name="Crespi M."/>
            <person name="Mangin B."/>
            <person name="Burke J.M."/>
            <person name="Salse J."/>
            <person name="Munos S."/>
            <person name="Vincourt P."/>
            <person name="Rieseberg L.H."/>
            <person name="Langlade N.B."/>
        </authorList>
    </citation>
    <scope>NUCLEOTIDE SEQUENCE</scope>
    <source>
        <tissue evidence="2">Leaves</tissue>
    </source>
</reference>
<evidence type="ECO:0000256" key="1">
    <source>
        <dbReference type="SAM" id="Phobius"/>
    </source>
</evidence>
<dbReference type="Gramene" id="mRNA:HanXRQr2_Chr06g0254571">
    <property type="protein sequence ID" value="CDS:HanXRQr2_Chr06g0254571.1"/>
    <property type="gene ID" value="HanXRQr2_Chr06g0254571"/>
</dbReference>
<dbReference type="AlphaFoldDB" id="A0A9K3NJM8"/>
<protein>
    <submittedName>
        <fullName evidence="2">Uncharacterized protein</fullName>
    </submittedName>
</protein>
<organism evidence="2 3">
    <name type="scientific">Helianthus annuus</name>
    <name type="common">Common sunflower</name>
    <dbReference type="NCBI Taxonomy" id="4232"/>
    <lineage>
        <taxon>Eukaryota</taxon>
        <taxon>Viridiplantae</taxon>
        <taxon>Streptophyta</taxon>
        <taxon>Embryophyta</taxon>
        <taxon>Tracheophyta</taxon>
        <taxon>Spermatophyta</taxon>
        <taxon>Magnoliopsida</taxon>
        <taxon>eudicotyledons</taxon>
        <taxon>Gunneridae</taxon>
        <taxon>Pentapetalae</taxon>
        <taxon>asterids</taxon>
        <taxon>campanulids</taxon>
        <taxon>Asterales</taxon>
        <taxon>Asteraceae</taxon>
        <taxon>Asteroideae</taxon>
        <taxon>Heliantheae alliance</taxon>
        <taxon>Heliantheae</taxon>
        <taxon>Helianthus</taxon>
    </lineage>
</organism>